<comment type="caution">
    <text evidence="2">The sequence shown here is derived from an EMBL/GenBank/DDBJ whole genome shotgun (WGS) entry which is preliminary data.</text>
</comment>
<feature type="transmembrane region" description="Helical" evidence="1">
    <location>
        <begin position="172"/>
        <end position="193"/>
    </location>
</feature>
<reference evidence="3" key="1">
    <citation type="submission" date="2017-09" db="EMBL/GenBank/DDBJ databases">
        <title>Depth-based differentiation of microbial function through sediment-hosted aquifers and enrichment of novel symbionts in the deep terrestrial subsurface.</title>
        <authorList>
            <person name="Probst A.J."/>
            <person name="Ladd B."/>
            <person name="Jarett J.K."/>
            <person name="Geller-Mcgrath D.E."/>
            <person name="Sieber C.M.K."/>
            <person name="Emerson J.B."/>
            <person name="Anantharaman K."/>
            <person name="Thomas B.C."/>
            <person name="Malmstrom R."/>
            <person name="Stieglmeier M."/>
            <person name="Klingl A."/>
            <person name="Woyke T."/>
            <person name="Ryan C.M."/>
            <person name="Banfield J.F."/>
        </authorList>
    </citation>
    <scope>NUCLEOTIDE SEQUENCE [LARGE SCALE GENOMIC DNA]</scope>
</reference>
<accession>A0A2H0W2X8</accession>
<feature type="transmembrane region" description="Helical" evidence="1">
    <location>
        <begin position="115"/>
        <end position="141"/>
    </location>
</feature>
<keyword evidence="1" id="KW-0812">Transmembrane</keyword>
<keyword evidence="1" id="KW-1133">Transmembrane helix</keyword>
<feature type="transmembrane region" description="Helical" evidence="1">
    <location>
        <begin position="248"/>
        <end position="270"/>
    </location>
</feature>
<feature type="transmembrane region" description="Helical" evidence="1">
    <location>
        <begin position="199"/>
        <end position="218"/>
    </location>
</feature>
<feature type="transmembrane region" description="Helical" evidence="1">
    <location>
        <begin position="47"/>
        <end position="65"/>
    </location>
</feature>
<dbReference type="EMBL" id="PEZY01000012">
    <property type="protein sequence ID" value="PIS05713.1"/>
    <property type="molecule type" value="Genomic_DNA"/>
</dbReference>
<evidence type="ECO:0000256" key="1">
    <source>
        <dbReference type="SAM" id="Phobius"/>
    </source>
</evidence>
<feature type="transmembrane region" description="Helical" evidence="1">
    <location>
        <begin position="225"/>
        <end position="242"/>
    </location>
</feature>
<name>A0A2H0W2X8_9BACT</name>
<keyword evidence="1" id="KW-0472">Membrane</keyword>
<evidence type="ECO:0000313" key="2">
    <source>
        <dbReference type="EMBL" id="PIS05713.1"/>
    </source>
</evidence>
<proteinExistence type="predicted"/>
<feature type="transmembrane region" description="Helical" evidence="1">
    <location>
        <begin position="7"/>
        <end position="32"/>
    </location>
</feature>
<evidence type="ECO:0000313" key="3">
    <source>
        <dbReference type="Proteomes" id="UP000229056"/>
    </source>
</evidence>
<organism evidence="2 3">
    <name type="scientific">Candidatus Buchananbacteria bacterium CG10_big_fil_rev_8_21_14_0_10_33_19</name>
    <dbReference type="NCBI Taxonomy" id="1974525"/>
    <lineage>
        <taxon>Bacteria</taxon>
        <taxon>Candidatus Buchananiibacteriota</taxon>
    </lineage>
</organism>
<protein>
    <submittedName>
        <fullName evidence="2">Uncharacterized protein</fullName>
    </submittedName>
</protein>
<gene>
    <name evidence="2" type="ORF">COT80_02995</name>
</gene>
<feature type="transmembrane region" description="Helical" evidence="1">
    <location>
        <begin position="85"/>
        <end position="103"/>
    </location>
</feature>
<sequence length="283" mass="31760">MKSRQKIMVSCFVGGFFGTLVAIVSGVGFWWLGLLVGFSTGYLSYEFHQVLAAIPIFWKSTVNVFSKTVWPKLVRLYKYDEPRPFLLVGFSSFVFITTYLFRLSPDLILDNLVTILGLSLFLAVFIAISVCFIACAGADIVEKVYWEGTMIVESSLLKSKKVDLTYARTIRWFLEGLIALPLLVVFFVIASFLLLCSPLIFLVLALIMISWEIIKYIYSDERLTCGFSGAIGVLLAISYLFYNPNLSWVEAVILMVSIGVISCTIGVISWKVFQSKKTNICQA</sequence>
<dbReference type="AlphaFoldDB" id="A0A2H0W2X8"/>
<dbReference type="Proteomes" id="UP000229056">
    <property type="component" value="Unassembled WGS sequence"/>
</dbReference>